<feature type="region of interest" description="Disordered" evidence="1">
    <location>
        <begin position="169"/>
        <end position="231"/>
    </location>
</feature>
<evidence type="ECO:0000313" key="3">
    <source>
        <dbReference type="Proteomes" id="UP000016933"/>
    </source>
</evidence>
<gene>
    <name evidence="2" type="ORF">DOTSEDRAFT_73612</name>
</gene>
<sequence length="242" mass="26670">MYNDASTSSGGMLASSTHVAFTIQNFTLSHARHGDKDHDRRPRTTTLVTCRQTGKAIAGAAAHSSDSVKALGTSPQALSPPTLQQTSRHNMIPTTELSPLGQHFEGQCTKAWEYFEAELFDEANAISRTLVKDPRVGLLHKASCHMILAHSPDDYVYHAEQAVKLFRDMYNDPRDPPDEDQRRSQEKLVASAEKVLVQARDDAQTYASRADSPQQDSKASQIPQRLSTGGLRSILEGRITRA</sequence>
<evidence type="ECO:0000313" key="2">
    <source>
        <dbReference type="EMBL" id="EME41253.1"/>
    </source>
</evidence>
<dbReference type="EMBL" id="KB446542">
    <property type="protein sequence ID" value="EME41253.1"/>
    <property type="molecule type" value="Genomic_DNA"/>
</dbReference>
<organism evidence="2 3">
    <name type="scientific">Dothistroma septosporum (strain NZE10 / CBS 128990)</name>
    <name type="common">Red band needle blight fungus</name>
    <name type="synonym">Mycosphaerella pini</name>
    <dbReference type="NCBI Taxonomy" id="675120"/>
    <lineage>
        <taxon>Eukaryota</taxon>
        <taxon>Fungi</taxon>
        <taxon>Dikarya</taxon>
        <taxon>Ascomycota</taxon>
        <taxon>Pezizomycotina</taxon>
        <taxon>Dothideomycetes</taxon>
        <taxon>Dothideomycetidae</taxon>
        <taxon>Mycosphaerellales</taxon>
        <taxon>Mycosphaerellaceae</taxon>
        <taxon>Dothistroma</taxon>
    </lineage>
</organism>
<reference evidence="3" key="1">
    <citation type="journal article" date="2012" name="PLoS Genet.">
        <title>The genomes of the fungal plant pathogens Cladosporium fulvum and Dothistroma septosporum reveal adaptation to different hosts and lifestyles but also signatures of common ancestry.</title>
        <authorList>
            <person name="de Wit P.J.G.M."/>
            <person name="van der Burgt A."/>
            <person name="Oekmen B."/>
            <person name="Stergiopoulos I."/>
            <person name="Abd-Elsalam K.A."/>
            <person name="Aerts A.L."/>
            <person name="Bahkali A.H."/>
            <person name="Beenen H.G."/>
            <person name="Chettri P."/>
            <person name="Cox M.P."/>
            <person name="Datema E."/>
            <person name="de Vries R.P."/>
            <person name="Dhillon B."/>
            <person name="Ganley A.R."/>
            <person name="Griffiths S.A."/>
            <person name="Guo Y."/>
            <person name="Hamelin R.C."/>
            <person name="Henrissat B."/>
            <person name="Kabir M.S."/>
            <person name="Jashni M.K."/>
            <person name="Kema G."/>
            <person name="Klaubauf S."/>
            <person name="Lapidus A."/>
            <person name="Levasseur A."/>
            <person name="Lindquist E."/>
            <person name="Mehrabi R."/>
            <person name="Ohm R.A."/>
            <person name="Owen T.J."/>
            <person name="Salamov A."/>
            <person name="Schwelm A."/>
            <person name="Schijlen E."/>
            <person name="Sun H."/>
            <person name="van den Burg H.A."/>
            <person name="van Ham R.C.H.J."/>
            <person name="Zhang S."/>
            <person name="Goodwin S.B."/>
            <person name="Grigoriev I.V."/>
            <person name="Collemare J."/>
            <person name="Bradshaw R.E."/>
        </authorList>
    </citation>
    <scope>NUCLEOTIDE SEQUENCE [LARGE SCALE GENOMIC DNA]</scope>
    <source>
        <strain evidence="3">NZE10 / CBS 128990</strain>
    </source>
</reference>
<name>N1PF70_DOTSN</name>
<dbReference type="OrthoDB" id="3635877at2759"/>
<accession>N1PF70</accession>
<dbReference type="eggNOG" id="ENOG502RQM5">
    <property type="taxonomic scope" value="Eukaryota"/>
</dbReference>
<dbReference type="Proteomes" id="UP000016933">
    <property type="component" value="Unassembled WGS sequence"/>
</dbReference>
<feature type="compositionally biased region" description="Basic and acidic residues" evidence="1">
    <location>
        <begin position="169"/>
        <end position="186"/>
    </location>
</feature>
<evidence type="ECO:0000256" key="1">
    <source>
        <dbReference type="SAM" id="MobiDB-lite"/>
    </source>
</evidence>
<feature type="compositionally biased region" description="Polar residues" evidence="1">
    <location>
        <begin position="205"/>
        <end position="227"/>
    </location>
</feature>
<keyword evidence="3" id="KW-1185">Reference proteome</keyword>
<dbReference type="AlphaFoldDB" id="N1PF70"/>
<protein>
    <submittedName>
        <fullName evidence="2">Uncharacterized protein</fullName>
    </submittedName>
</protein>
<proteinExistence type="predicted"/>
<reference evidence="2 3" key="2">
    <citation type="journal article" date="2012" name="PLoS Pathog.">
        <title>Diverse lifestyles and strategies of plant pathogenesis encoded in the genomes of eighteen Dothideomycetes fungi.</title>
        <authorList>
            <person name="Ohm R.A."/>
            <person name="Feau N."/>
            <person name="Henrissat B."/>
            <person name="Schoch C.L."/>
            <person name="Horwitz B.A."/>
            <person name="Barry K.W."/>
            <person name="Condon B.J."/>
            <person name="Copeland A.C."/>
            <person name="Dhillon B."/>
            <person name="Glaser F."/>
            <person name="Hesse C.N."/>
            <person name="Kosti I."/>
            <person name="LaButti K."/>
            <person name="Lindquist E.A."/>
            <person name="Lucas S."/>
            <person name="Salamov A.A."/>
            <person name="Bradshaw R.E."/>
            <person name="Ciuffetti L."/>
            <person name="Hamelin R.C."/>
            <person name="Kema G.H.J."/>
            <person name="Lawrence C."/>
            <person name="Scott J.A."/>
            <person name="Spatafora J.W."/>
            <person name="Turgeon B.G."/>
            <person name="de Wit P.J.G.M."/>
            <person name="Zhong S."/>
            <person name="Goodwin S.B."/>
            <person name="Grigoriev I.V."/>
        </authorList>
    </citation>
    <scope>NUCLEOTIDE SEQUENCE [LARGE SCALE GENOMIC DNA]</scope>
    <source>
        <strain evidence="3">NZE10 / CBS 128990</strain>
    </source>
</reference>
<dbReference type="HOGENOM" id="CLU_1147180_0_0_1"/>